<organism evidence="1">
    <name type="scientific">marine metagenome</name>
    <dbReference type="NCBI Taxonomy" id="408172"/>
    <lineage>
        <taxon>unclassified sequences</taxon>
        <taxon>metagenomes</taxon>
        <taxon>ecological metagenomes</taxon>
    </lineage>
</organism>
<sequence length="65" mass="7625">MTPEIAREKLEADKKGEPWVKVLELNLNPDDPSRGFIELDWNNDFVRYLRENGYDGENDETVVDE</sequence>
<dbReference type="EMBL" id="UINC01119170">
    <property type="protein sequence ID" value="SVC92796.1"/>
    <property type="molecule type" value="Genomic_DNA"/>
</dbReference>
<gene>
    <name evidence="1" type="ORF">METZ01_LOCUS345650</name>
</gene>
<feature type="non-terminal residue" evidence="1">
    <location>
        <position position="65"/>
    </location>
</feature>
<evidence type="ECO:0000313" key="1">
    <source>
        <dbReference type="EMBL" id="SVC92796.1"/>
    </source>
</evidence>
<dbReference type="AlphaFoldDB" id="A0A382R520"/>
<reference evidence="1" key="1">
    <citation type="submission" date="2018-05" db="EMBL/GenBank/DDBJ databases">
        <authorList>
            <person name="Lanie J.A."/>
            <person name="Ng W.-L."/>
            <person name="Kazmierczak K.M."/>
            <person name="Andrzejewski T.M."/>
            <person name="Davidsen T.M."/>
            <person name="Wayne K.J."/>
            <person name="Tettelin H."/>
            <person name="Glass J.I."/>
            <person name="Rusch D."/>
            <person name="Podicherti R."/>
            <person name="Tsui H.-C.T."/>
            <person name="Winkler M.E."/>
        </authorList>
    </citation>
    <scope>NUCLEOTIDE SEQUENCE</scope>
</reference>
<proteinExistence type="predicted"/>
<accession>A0A382R520</accession>
<protein>
    <submittedName>
        <fullName evidence="1">Uncharacterized protein</fullName>
    </submittedName>
</protein>
<name>A0A382R520_9ZZZZ</name>